<proteinExistence type="predicted"/>
<sequence>MMNTTRRKLRHTVARWLLLAPLSLLAACGQENPCDSKESGSGSQQDRWVTVPPRLQFPDGSTVGPDTTCEQLCSALSSYMEGEPCGVESRDSANVPTEVTCRLPDLCAGRSPQS</sequence>
<evidence type="ECO:0000256" key="2">
    <source>
        <dbReference type="SAM" id="SignalP"/>
    </source>
</evidence>
<dbReference type="RefSeq" id="WP_267537598.1">
    <property type="nucleotide sequence ID" value="NZ_JAPNKA010000001.1"/>
</dbReference>
<dbReference type="PROSITE" id="PS51257">
    <property type="entry name" value="PROKAR_LIPOPROTEIN"/>
    <property type="match status" value="1"/>
</dbReference>
<comment type="caution">
    <text evidence="3">The sequence shown here is derived from an EMBL/GenBank/DDBJ whole genome shotgun (WGS) entry which is preliminary data.</text>
</comment>
<keyword evidence="2" id="KW-0732">Signal</keyword>
<feature type="signal peptide" evidence="2">
    <location>
        <begin position="1"/>
        <end position="26"/>
    </location>
</feature>
<feature type="chain" id="PRO_5046940644" description="Lipoprotein" evidence="2">
    <location>
        <begin position="27"/>
        <end position="114"/>
    </location>
</feature>
<evidence type="ECO:0000313" key="3">
    <source>
        <dbReference type="EMBL" id="MCY1078838.1"/>
    </source>
</evidence>
<keyword evidence="4" id="KW-1185">Reference proteome</keyword>
<feature type="region of interest" description="Disordered" evidence="1">
    <location>
        <begin position="31"/>
        <end position="63"/>
    </location>
</feature>
<name>A0ABT4AAZ1_9BACT</name>
<gene>
    <name evidence="3" type="ORF">OV287_30690</name>
</gene>
<reference evidence="3 4" key="1">
    <citation type="submission" date="2022-11" db="EMBL/GenBank/DDBJ databases">
        <title>Minimal conservation of predation-associated metabolite biosynthetic gene clusters underscores biosynthetic potential of Myxococcota including descriptions for ten novel species: Archangium lansinium sp. nov., Myxococcus landrumus sp. nov., Nannocystis bai.</title>
        <authorList>
            <person name="Ahearne A."/>
            <person name="Stevens C."/>
            <person name="Phillips K."/>
        </authorList>
    </citation>
    <scope>NUCLEOTIDE SEQUENCE [LARGE SCALE GENOMIC DNA]</scope>
    <source>
        <strain evidence="3 4">MIWBW</strain>
    </source>
</reference>
<dbReference type="Proteomes" id="UP001207654">
    <property type="component" value="Unassembled WGS sequence"/>
</dbReference>
<evidence type="ECO:0000256" key="1">
    <source>
        <dbReference type="SAM" id="MobiDB-lite"/>
    </source>
</evidence>
<dbReference type="EMBL" id="JAPNKA010000001">
    <property type="protein sequence ID" value="MCY1078838.1"/>
    <property type="molecule type" value="Genomic_DNA"/>
</dbReference>
<protein>
    <recommendedName>
        <fullName evidence="5">Lipoprotein</fullName>
    </recommendedName>
</protein>
<organism evidence="3 4">
    <name type="scientific">Archangium lansingense</name>
    <dbReference type="NCBI Taxonomy" id="2995310"/>
    <lineage>
        <taxon>Bacteria</taxon>
        <taxon>Pseudomonadati</taxon>
        <taxon>Myxococcota</taxon>
        <taxon>Myxococcia</taxon>
        <taxon>Myxococcales</taxon>
        <taxon>Cystobacterineae</taxon>
        <taxon>Archangiaceae</taxon>
        <taxon>Archangium</taxon>
    </lineage>
</organism>
<evidence type="ECO:0008006" key="5">
    <source>
        <dbReference type="Google" id="ProtNLM"/>
    </source>
</evidence>
<accession>A0ABT4AAZ1</accession>
<evidence type="ECO:0000313" key="4">
    <source>
        <dbReference type="Proteomes" id="UP001207654"/>
    </source>
</evidence>